<dbReference type="EMBL" id="RKRK01000002">
    <property type="protein sequence ID" value="RPF58210.1"/>
    <property type="molecule type" value="Genomic_DNA"/>
</dbReference>
<comment type="caution">
    <text evidence="1">The sequence shown here is derived from an EMBL/GenBank/DDBJ whole genome shotgun (WGS) entry which is preliminary data.</text>
</comment>
<dbReference type="Proteomes" id="UP000277108">
    <property type="component" value="Unassembled WGS sequence"/>
</dbReference>
<proteinExistence type="predicted"/>
<organism evidence="1 2">
    <name type="scientific">Abyssicoccus albus</name>
    <dbReference type="NCBI Taxonomy" id="1817405"/>
    <lineage>
        <taxon>Bacteria</taxon>
        <taxon>Bacillati</taxon>
        <taxon>Bacillota</taxon>
        <taxon>Bacilli</taxon>
        <taxon>Bacillales</taxon>
        <taxon>Abyssicoccaceae</taxon>
    </lineage>
</organism>
<accession>A0A3N5BT24</accession>
<name>A0A3N5BT24_9BACL</name>
<protein>
    <submittedName>
        <fullName evidence="1">Uncharacterized protein</fullName>
    </submittedName>
</protein>
<sequence>MSQARWQSEENKLLNYWIAIESLANISKKDAESKFHFIIGDGVYYSLKEHGHF</sequence>
<evidence type="ECO:0000313" key="1">
    <source>
        <dbReference type="EMBL" id="RPF58210.1"/>
    </source>
</evidence>
<dbReference type="AlphaFoldDB" id="A0A3N5BT24"/>
<reference evidence="1 2" key="1">
    <citation type="submission" date="2018-11" db="EMBL/GenBank/DDBJ databases">
        <title>Genomic Encyclopedia of Type Strains, Phase IV (KMG-IV): sequencing the most valuable type-strain genomes for metagenomic binning, comparative biology and taxonomic classification.</title>
        <authorList>
            <person name="Goeker M."/>
        </authorList>
    </citation>
    <scope>NUCLEOTIDE SEQUENCE [LARGE SCALE GENOMIC DNA]</scope>
    <source>
        <strain evidence="1 2">DSM 29158</strain>
    </source>
</reference>
<gene>
    <name evidence="1" type="ORF">EDD62_0852</name>
</gene>
<evidence type="ECO:0000313" key="2">
    <source>
        <dbReference type="Proteomes" id="UP000277108"/>
    </source>
</evidence>
<keyword evidence="2" id="KW-1185">Reference proteome</keyword>